<protein>
    <submittedName>
        <fullName evidence="2">11096_t:CDS:1</fullName>
    </submittedName>
</protein>
<name>A0A9N9JET1_9GLOM</name>
<accession>A0A9N9JET1</accession>
<dbReference type="AlphaFoldDB" id="A0A9N9JET1"/>
<comment type="caution">
    <text evidence="2">The sequence shown here is derived from an EMBL/GenBank/DDBJ whole genome shotgun (WGS) entry which is preliminary data.</text>
</comment>
<sequence>LSQDNENNDYLPQSISYTNESEENNLELIHTDNNYSNMELEILAKRQNDNSFNETDKSESGMNESEIANKPPTKEWKKIGRCKVLVPGNKEAKSKHKCRVLVHTQESTTNFASHLLTHGL</sequence>
<dbReference type="EMBL" id="CAJVPY010021194">
    <property type="protein sequence ID" value="CAG8778706.1"/>
    <property type="molecule type" value="Genomic_DNA"/>
</dbReference>
<proteinExistence type="predicted"/>
<evidence type="ECO:0000313" key="3">
    <source>
        <dbReference type="Proteomes" id="UP000789405"/>
    </source>
</evidence>
<evidence type="ECO:0000313" key="2">
    <source>
        <dbReference type="EMBL" id="CAG8778706.1"/>
    </source>
</evidence>
<keyword evidence="3" id="KW-1185">Reference proteome</keyword>
<feature type="region of interest" description="Disordered" evidence="1">
    <location>
        <begin position="46"/>
        <end position="74"/>
    </location>
</feature>
<reference evidence="2" key="1">
    <citation type="submission" date="2021-06" db="EMBL/GenBank/DDBJ databases">
        <authorList>
            <person name="Kallberg Y."/>
            <person name="Tangrot J."/>
            <person name="Rosling A."/>
        </authorList>
    </citation>
    <scope>NUCLEOTIDE SEQUENCE</scope>
    <source>
        <strain evidence="2">MA453B</strain>
    </source>
</reference>
<feature type="non-terminal residue" evidence="2">
    <location>
        <position position="1"/>
    </location>
</feature>
<feature type="compositionally biased region" description="Basic and acidic residues" evidence="1">
    <location>
        <begin position="46"/>
        <end position="59"/>
    </location>
</feature>
<gene>
    <name evidence="2" type="ORF">DERYTH_LOCUS19403</name>
</gene>
<dbReference type="Proteomes" id="UP000789405">
    <property type="component" value="Unassembled WGS sequence"/>
</dbReference>
<feature type="non-terminal residue" evidence="2">
    <location>
        <position position="120"/>
    </location>
</feature>
<evidence type="ECO:0000256" key="1">
    <source>
        <dbReference type="SAM" id="MobiDB-lite"/>
    </source>
</evidence>
<organism evidence="2 3">
    <name type="scientific">Dentiscutata erythropus</name>
    <dbReference type="NCBI Taxonomy" id="1348616"/>
    <lineage>
        <taxon>Eukaryota</taxon>
        <taxon>Fungi</taxon>
        <taxon>Fungi incertae sedis</taxon>
        <taxon>Mucoromycota</taxon>
        <taxon>Glomeromycotina</taxon>
        <taxon>Glomeromycetes</taxon>
        <taxon>Diversisporales</taxon>
        <taxon>Gigasporaceae</taxon>
        <taxon>Dentiscutata</taxon>
    </lineage>
</organism>